<dbReference type="GO" id="GO:0010181">
    <property type="term" value="F:FMN binding"/>
    <property type="evidence" value="ECO:0007669"/>
    <property type="project" value="InterPro"/>
</dbReference>
<reference evidence="2 3" key="1">
    <citation type="submission" date="2019-05" db="EMBL/GenBank/DDBJ databases">
        <title>Genomes sequences of two Nocardia cyriacigeorgica environmental isolates, type strains Nocardia asteroides ATCC 19247 and Nocardia cyriacigeorgica DSM 44484.</title>
        <authorList>
            <person name="Vautrin F."/>
            <person name="Bergeron E."/>
            <person name="Dubost A."/>
            <person name="Abrouk D."/>
            <person name="Rodriguez Nava V."/>
            <person name="Pujic P."/>
        </authorList>
    </citation>
    <scope>NUCLEOTIDE SEQUENCE [LARGE SCALE GENOMIC DNA]</scope>
    <source>
        <strain evidence="2 3">EML 1456</strain>
    </source>
</reference>
<accession>A0A5R8PLS7</accession>
<evidence type="ECO:0000313" key="2">
    <source>
        <dbReference type="EMBL" id="TLG18097.1"/>
    </source>
</evidence>
<gene>
    <name evidence="2" type="ORF">FEK35_03065</name>
</gene>
<evidence type="ECO:0000259" key="1">
    <source>
        <dbReference type="Pfam" id="PF00724"/>
    </source>
</evidence>
<dbReference type="PANTHER" id="PTHR22893:SF91">
    <property type="entry name" value="NADPH DEHYDROGENASE 2-RELATED"/>
    <property type="match status" value="1"/>
</dbReference>
<dbReference type="EMBL" id="VBUU01000001">
    <property type="protein sequence ID" value="TLG18097.1"/>
    <property type="molecule type" value="Genomic_DNA"/>
</dbReference>
<dbReference type="GO" id="GO:0016491">
    <property type="term" value="F:oxidoreductase activity"/>
    <property type="evidence" value="ECO:0007669"/>
    <property type="project" value="InterPro"/>
</dbReference>
<dbReference type="Gene3D" id="3.20.20.70">
    <property type="entry name" value="Aldolase class I"/>
    <property type="match status" value="1"/>
</dbReference>
<dbReference type="Proteomes" id="UP000308349">
    <property type="component" value="Unassembled WGS sequence"/>
</dbReference>
<proteinExistence type="predicted"/>
<comment type="caution">
    <text evidence="2">The sequence shown here is derived from an EMBL/GenBank/DDBJ whole genome shotgun (WGS) entry which is preliminary data.</text>
</comment>
<dbReference type="Pfam" id="PF00724">
    <property type="entry name" value="Oxidored_FMN"/>
    <property type="match status" value="1"/>
</dbReference>
<feature type="domain" description="NADH:flavin oxidoreductase/NADH oxidase N-terminal" evidence="1">
    <location>
        <begin position="40"/>
        <end position="128"/>
    </location>
</feature>
<sequence length="134" mass="14272">MVAHQHDVLGIAPLEQHIGIFEQRENRRLLTHEVAERQALHTARVASAELVQHLREGHPLARIDGSLPAGPSAVRDEDHVHLLDGSKTGPIMPAAMTRAEIAAAIDHFAAAARNAIDAGFDGVEIHAAGLVTAS</sequence>
<dbReference type="InterPro" id="IPR045247">
    <property type="entry name" value="Oye-like"/>
</dbReference>
<dbReference type="AlphaFoldDB" id="A0A5R8PLS7"/>
<protein>
    <recommendedName>
        <fullName evidence="1">NADH:flavin oxidoreductase/NADH oxidase N-terminal domain-containing protein</fullName>
    </recommendedName>
</protein>
<organism evidence="2 3">
    <name type="scientific">Nocardia cyriacigeorgica</name>
    <dbReference type="NCBI Taxonomy" id="135487"/>
    <lineage>
        <taxon>Bacteria</taxon>
        <taxon>Bacillati</taxon>
        <taxon>Actinomycetota</taxon>
        <taxon>Actinomycetes</taxon>
        <taxon>Mycobacteriales</taxon>
        <taxon>Nocardiaceae</taxon>
        <taxon>Nocardia</taxon>
    </lineage>
</organism>
<name>A0A5R8PLS7_9NOCA</name>
<dbReference type="PANTHER" id="PTHR22893">
    <property type="entry name" value="NADH OXIDOREDUCTASE-RELATED"/>
    <property type="match status" value="1"/>
</dbReference>
<dbReference type="InterPro" id="IPR013785">
    <property type="entry name" value="Aldolase_TIM"/>
</dbReference>
<dbReference type="OrthoDB" id="3169239at2"/>
<dbReference type="InterPro" id="IPR001155">
    <property type="entry name" value="OxRdtase_FMN_N"/>
</dbReference>
<evidence type="ECO:0000313" key="3">
    <source>
        <dbReference type="Proteomes" id="UP000308349"/>
    </source>
</evidence>
<dbReference type="SUPFAM" id="SSF51395">
    <property type="entry name" value="FMN-linked oxidoreductases"/>
    <property type="match status" value="1"/>
</dbReference>